<keyword evidence="2" id="KW-1185">Reference proteome</keyword>
<organism evidence="1 2">
    <name type="scientific">Pleurodeles waltl</name>
    <name type="common">Iberian ribbed newt</name>
    <dbReference type="NCBI Taxonomy" id="8319"/>
    <lineage>
        <taxon>Eukaryota</taxon>
        <taxon>Metazoa</taxon>
        <taxon>Chordata</taxon>
        <taxon>Craniata</taxon>
        <taxon>Vertebrata</taxon>
        <taxon>Euteleostomi</taxon>
        <taxon>Amphibia</taxon>
        <taxon>Batrachia</taxon>
        <taxon>Caudata</taxon>
        <taxon>Salamandroidea</taxon>
        <taxon>Salamandridae</taxon>
        <taxon>Pleurodelinae</taxon>
        <taxon>Pleurodeles</taxon>
    </lineage>
</organism>
<sequence>MLRATDTSLLSLRTDTSLLPLRTDTSLLPHSESPHNFVTTQDPWKCEALFHHGELPSEFYQPDPLRVQLRFYLSGQRMGYSG</sequence>
<name>A0AAV7WEP6_PLEWA</name>
<accession>A0AAV7WEP6</accession>
<protein>
    <submittedName>
        <fullName evidence="1">Uncharacterized protein</fullName>
    </submittedName>
</protein>
<proteinExistence type="predicted"/>
<dbReference type="AlphaFoldDB" id="A0AAV7WEP6"/>
<dbReference type="EMBL" id="JANPWB010000001">
    <property type="protein sequence ID" value="KAJ1212523.1"/>
    <property type="molecule type" value="Genomic_DNA"/>
</dbReference>
<dbReference type="Proteomes" id="UP001066276">
    <property type="component" value="Chromosome 1_1"/>
</dbReference>
<evidence type="ECO:0000313" key="2">
    <source>
        <dbReference type="Proteomes" id="UP001066276"/>
    </source>
</evidence>
<comment type="caution">
    <text evidence="1">The sequence shown here is derived from an EMBL/GenBank/DDBJ whole genome shotgun (WGS) entry which is preliminary data.</text>
</comment>
<reference evidence="1" key="1">
    <citation type="journal article" date="2022" name="bioRxiv">
        <title>Sequencing and chromosome-scale assembly of the giantPleurodeles waltlgenome.</title>
        <authorList>
            <person name="Brown T."/>
            <person name="Elewa A."/>
            <person name="Iarovenko S."/>
            <person name="Subramanian E."/>
            <person name="Araus A.J."/>
            <person name="Petzold A."/>
            <person name="Susuki M."/>
            <person name="Suzuki K.-i.T."/>
            <person name="Hayashi T."/>
            <person name="Toyoda A."/>
            <person name="Oliveira C."/>
            <person name="Osipova E."/>
            <person name="Leigh N.D."/>
            <person name="Simon A."/>
            <person name="Yun M.H."/>
        </authorList>
    </citation>
    <scope>NUCLEOTIDE SEQUENCE</scope>
    <source>
        <strain evidence="1">20211129_DDA</strain>
        <tissue evidence="1">Liver</tissue>
    </source>
</reference>
<evidence type="ECO:0000313" key="1">
    <source>
        <dbReference type="EMBL" id="KAJ1212523.1"/>
    </source>
</evidence>
<gene>
    <name evidence="1" type="ORF">NDU88_000178</name>
</gene>